<organism evidence="1 2">
    <name type="scientific">Ceratina calcarata</name>
    <dbReference type="NCBI Taxonomy" id="156304"/>
    <lineage>
        <taxon>Eukaryota</taxon>
        <taxon>Metazoa</taxon>
        <taxon>Ecdysozoa</taxon>
        <taxon>Arthropoda</taxon>
        <taxon>Hexapoda</taxon>
        <taxon>Insecta</taxon>
        <taxon>Pterygota</taxon>
        <taxon>Neoptera</taxon>
        <taxon>Endopterygota</taxon>
        <taxon>Hymenoptera</taxon>
        <taxon>Apocrita</taxon>
        <taxon>Aculeata</taxon>
        <taxon>Apoidea</taxon>
        <taxon>Anthophila</taxon>
        <taxon>Apidae</taxon>
        <taxon>Ceratina</taxon>
        <taxon>Zadontomerus</taxon>
    </lineage>
</organism>
<keyword evidence="1" id="KW-1185">Reference proteome</keyword>
<dbReference type="AlphaFoldDB" id="A0AAJ7WBD6"/>
<evidence type="ECO:0000313" key="2">
    <source>
        <dbReference type="RefSeq" id="XP_026670148.1"/>
    </source>
</evidence>
<dbReference type="Proteomes" id="UP000694925">
    <property type="component" value="Unplaced"/>
</dbReference>
<sequence length="123" mass="13956">MSMERGMLMGEVPREKSISLHLRKARTLMDADILRVEFLGRNFKEEHDFRLTRCIAVNPANLDTIASGHGQETRALSSSLDSTSKVDYGMLPLKRTNRRKSDLEIQSDRETEACDVAMIHHVA</sequence>
<dbReference type="GeneID" id="113464461"/>
<dbReference type="RefSeq" id="XP_026670148.1">
    <property type="nucleotide sequence ID" value="XM_026814347.1"/>
</dbReference>
<gene>
    <name evidence="2" type="primary">LOC113464461</name>
</gene>
<accession>A0AAJ7WBD6</accession>
<name>A0AAJ7WBD6_9HYME</name>
<protein>
    <submittedName>
        <fullName evidence="2">Uncharacterized protein LOC113464461</fullName>
    </submittedName>
</protein>
<dbReference type="KEGG" id="ccal:113464461"/>
<evidence type="ECO:0000313" key="1">
    <source>
        <dbReference type="Proteomes" id="UP000694925"/>
    </source>
</evidence>
<reference evidence="2" key="1">
    <citation type="submission" date="2025-08" db="UniProtKB">
        <authorList>
            <consortium name="RefSeq"/>
        </authorList>
    </citation>
    <scope>IDENTIFICATION</scope>
    <source>
        <tissue evidence="2">Whole body</tissue>
    </source>
</reference>
<proteinExistence type="predicted"/>